<gene>
    <name evidence="1" type="ORF">Q3982_08885</name>
</gene>
<protein>
    <submittedName>
        <fullName evidence="1">DUF4837 family protein</fullName>
    </submittedName>
</protein>
<dbReference type="InterPro" id="IPR032286">
    <property type="entry name" value="DUF4837"/>
</dbReference>
<feature type="non-terminal residue" evidence="1">
    <location>
        <position position="1"/>
    </location>
</feature>
<reference evidence="1" key="1">
    <citation type="submission" date="2023-07" db="EMBL/GenBank/DDBJ databases">
        <title>Between Cages and Wild: Unraveling the Impact of Captivity on Animal Microbiomes and Antimicrobial Resistance.</title>
        <authorList>
            <person name="Schmartz G.P."/>
            <person name="Rehner J."/>
            <person name="Schuff M.J."/>
            <person name="Becker S.L."/>
            <person name="Kravczyk M."/>
            <person name="Gurevich A."/>
            <person name="Francke R."/>
            <person name="Mueller R."/>
            <person name="Keller V."/>
            <person name="Keller A."/>
        </authorList>
    </citation>
    <scope>NUCLEOTIDE SEQUENCE</scope>
    <source>
        <strain evidence="1">S12M_St_49</strain>
    </source>
</reference>
<sequence length="209" mass="24062">SVYITEHSKGIEGLITSEEINRMANDLYFQHNVKFAKKVKEMFDCEFYIPFDIKKMKVGEDFIWASDDGLSSIQNICIYSLPYVSEKMFTKGPYIALRDTIMKRNIPGGKAGQWMQTNAEFVKTKNISVNGKFAMEARGLWEMRNDAMGGPFVSHSRLDEKNNRVIVVEGFVYAPDKMKRTMIRRLEAALYTLETPSEEENIKEENGKN</sequence>
<comment type="caution">
    <text evidence="1">The sequence shown here is derived from an EMBL/GenBank/DDBJ whole genome shotgun (WGS) entry which is preliminary data.</text>
</comment>
<organism evidence="1 2">
    <name type="scientific">Phoenicibacter congonensis</name>
    <dbReference type="NCBI Taxonomy" id="1944646"/>
    <lineage>
        <taxon>Bacteria</taxon>
        <taxon>Bacillati</taxon>
        <taxon>Actinomycetota</taxon>
        <taxon>Coriobacteriia</taxon>
        <taxon>Eggerthellales</taxon>
        <taxon>Eggerthellaceae</taxon>
        <taxon>Phoenicibacter</taxon>
    </lineage>
</organism>
<dbReference type="Pfam" id="PF16125">
    <property type="entry name" value="DUF4837"/>
    <property type="match status" value="1"/>
</dbReference>
<evidence type="ECO:0000313" key="2">
    <source>
        <dbReference type="Proteomes" id="UP001168575"/>
    </source>
</evidence>
<dbReference type="AlphaFoldDB" id="A0AA43UBK7"/>
<dbReference type="Proteomes" id="UP001168575">
    <property type="component" value="Unassembled WGS sequence"/>
</dbReference>
<accession>A0AA43UBK7</accession>
<proteinExistence type="predicted"/>
<dbReference type="EMBL" id="JAUMVS010000303">
    <property type="protein sequence ID" value="MDO4842774.1"/>
    <property type="molecule type" value="Genomic_DNA"/>
</dbReference>
<name>A0AA43UBK7_9ACTN</name>
<evidence type="ECO:0000313" key="1">
    <source>
        <dbReference type="EMBL" id="MDO4842774.1"/>
    </source>
</evidence>
<keyword evidence="2" id="KW-1185">Reference proteome</keyword>